<evidence type="ECO:0000313" key="2">
    <source>
        <dbReference type="Proteomes" id="UP000800094"/>
    </source>
</evidence>
<evidence type="ECO:0000313" key="1">
    <source>
        <dbReference type="EMBL" id="KAF2247231.1"/>
    </source>
</evidence>
<dbReference type="EMBL" id="ML987197">
    <property type="protein sequence ID" value="KAF2247231.1"/>
    <property type="molecule type" value="Genomic_DNA"/>
</dbReference>
<dbReference type="GeneID" id="54582629"/>
<protein>
    <submittedName>
        <fullName evidence="1">Uncharacterized protein</fullName>
    </submittedName>
</protein>
<gene>
    <name evidence="1" type="ORF">BU26DRAFT_520473</name>
</gene>
<accession>A0A6A6IA25</accession>
<proteinExistence type="predicted"/>
<name>A0A6A6IA25_9PLEO</name>
<dbReference type="Proteomes" id="UP000800094">
    <property type="component" value="Unassembled WGS sequence"/>
</dbReference>
<keyword evidence="2" id="KW-1185">Reference proteome</keyword>
<dbReference type="AlphaFoldDB" id="A0A6A6IA25"/>
<organism evidence="1 2">
    <name type="scientific">Trematosphaeria pertusa</name>
    <dbReference type="NCBI Taxonomy" id="390896"/>
    <lineage>
        <taxon>Eukaryota</taxon>
        <taxon>Fungi</taxon>
        <taxon>Dikarya</taxon>
        <taxon>Ascomycota</taxon>
        <taxon>Pezizomycotina</taxon>
        <taxon>Dothideomycetes</taxon>
        <taxon>Pleosporomycetidae</taxon>
        <taxon>Pleosporales</taxon>
        <taxon>Massarineae</taxon>
        <taxon>Trematosphaeriaceae</taxon>
        <taxon>Trematosphaeria</taxon>
    </lineage>
</organism>
<reference evidence="1" key="1">
    <citation type="journal article" date="2020" name="Stud. Mycol.">
        <title>101 Dothideomycetes genomes: a test case for predicting lifestyles and emergence of pathogens.</title>
        <authorList>
            <person name="Haridas S."/>
            <person name="Albert R."/>
            <person name="Binder M."/>
            <person name="Bloem J."/>
            <person name="Labutti K."/>
            <person name="Salamov A."/>
            <person name="Andreopoulos B."/>
            <person name="Baker S."/>
            <person name="Barry K."/>
            <person name="Bills G."/>
            <person name="Bluhm B."/>
            <person name="Cannon C."/>
            <person name="Castanera R."/>
            <person name="Culley D."/>
            <person name="Daum C."/>
            <person name="Ezra D."/>
            <person name="Gonzalez J."/>
            <person name="Henrissat B."/>
            <person name="Kuo A."/>
            <person name="Liang C."/>
            <person name="Lipzen A."/>
            <person name="Lutzoni F."/>
            <person name="Magnuson J."/>
            <person name="Mondo S."/>
            <person name="Nolan M."/>
            <person name="Ohm R."/>
            <person name="Pangilinan J."/>
            <person name="Park H.-J."/>
            <person name="Ramirez L."/>
            <person name="Alfaro M."/>
            <person name="Sun H."/>
            <person name="Tritt A."/>
            <person name="Yoshinaga Y."/>
            <person name="Zwiers L.-H."/>
            <person name="Turgeon B."/>
            <person name="Goodwin S."/>
            <person name="Spatafora J."/>
            <person name="Crous P."/>
            <person name="Grigoriev I."/>
        </authorList>
    </citation>
    <scope>NUCLEOTIDE SEQUENCE</scope>
    <source>
        <strain evidence="1">CBS 122368</strain>
    </source>
</reference>
<sequence length="57" mass="6166">MKLDDYVLIPSYSEAGISELFASFKSGDARRVNSKIDFHSVSPSAVLVSDGKSACRL</sequence>
<dbReference type="RefSeq" id="XP_033682235.1">
    <property type="nucleotide sequence ID" value="XM_033829299.1"/>
</dbReference>